<accession>A0A836UX03</accession>
<feature type="compositionally biased region" description="Basic and acidic residues" evidence="1">
    <location>
        <begin position="90"/>
        <end position="108"/>
    </location>
</feature>
<keyword evidence="3" id="KW-1185">Reference proteome</keyword>
<dbReference type="EMBL" id="JACSDY010000014">
    <property type="protein sequence ID" value="KAF7408899.1"/>
    <property type="molecule type" value="Genomic_DNA"/>
</dbReference>
<proteinExistence type="predicted"/>
<comment type="caution">
    <text evidence="2">The sequence shown here is derived from an EMBL/GenBank/DDBJ whole genome shotgun (WGS) entry which is preliminary data.</text>
</comment>
<dbReference type="Proteomes" id="UP000600918">
    <property type="component" value="Unassembled WGS sequence"/>
</dbReference>
<feature type="region of interest" description="Disordered" evidence="1">
    <location>
        <begin position="1"/>
        <end position="20"/>
    </location>
</feature>
<feature type="region of interest" description="Disordered" evidence="1">
    <location>
        <begin position="68"/>
        <end position="121"/>
    </location>
</feature>
<organism evidence="2 3">
    <name type="scientific">Vespula pensylvanica</name>
    <name type="common">Western yellow jacket</name>
    <name type="synonym">Wasp</name>
    <dbReference type="NCBI Taxonomy" id="30213"/>
    <lineage>
        <taxon>Eukaryota</taxon>
        <taxon>Metazoa</taxon>
        <taxon>Ecdysozoa</taxon>
        <taxon>Arthropoda</taxon>
        <taxon>Hexapoda</taxon>
        <taxon>Insecta</taxon>
        <taxon>Pterygota</taxon>
        <taxon>Neoptera</taxon>
        <taxon>Endopterygota</taxon>
        <taxon>Hymenoptera</taxon>
        <taxon>Apocrita</taxon>
        <taxon>Aculeata</taxon>
        <taxon>Vespoidea</taxon>
        <taxon>Vespidae</taxon>
        <taxon>Vespinae</taxon>
        <taxon>Vespula</taxon>
    </lineage>
</organism>
<dbReference type="AlphaFoldDB" id="A0A836UX03"/>
<name>A0A836UX03_VESPE</name>
<sequence length="121" mass="13555">MGQCVSRKAGAVIAASGHHDSPSYRIMEKSAKIQRKAFQKALRKNKSILRSLKDSTVICFNLQKHSSETITTNADDADNADDTTTTTTTKEQEGNVKMYDNNKNHTNNDDDEDEKRLHRAT</sequence>
<evidence type="ECO:0000256" key="1">
    <source>
        <dbReference type="SAM" id="MobiDB-lite"/>
    </source>
</evidence>
<gene>
    <name evidence="2" type="ORF">H0235_013751</name>
</gene>
<evidence type="ECO:0000313" key="3">
    <source>
        <dbReference type="Proteomes" id="UP000600918"/>
    </source>
</evidence>
<reference evidence="2" key="1">
    <citation type="journal article" date="2020" name="G3 (Bethesda)">
        <title>High-Quality Assemblies for Three Invasive Social Wasps from the &lt;i&gt;Vespula&lt;/i&gt; Genus.</title>
        <authorList>
            <person name="Harrop T.W.R."/>
            <person name="Guhlin J."/>
            <person name="McLaughlin G.M."/>
            <person name="Permina E."/>
            <person name="Stockwell P."/>
            <person name="Gilligan J."/>
            <person name="Le Lec M.F."/>
            <person name="Gruber M.A.M."/>
            <person name="Quinn O."/>
            <person name="Lovegrove M."/>
            <person name="Duncan E.J."/>
            <person name="Remnant E.J."/>
            <person name="Van Eeckhoven J."/>
            <person name="Graham B."/>
            <person name="Knapp R.A."/>
            <person name="Langford K.W."/>
            <person name="Kronenberg Z."/>
            <person name="Press M.O."/>
            <person name="Eacker S.M."/>
            <person name="Wilson-Rankin E.E."/>
            <person name="Purcell J."/>
            <person name="Lester P.J."/>
            <person name="Dearden P.K."/>
        </authorList>
    </citation>
    <scope>NUCLEOTIDE SEQUENCE</scope>
    <source>
        <strain evidence="2">Volc-1</strain>
    </source>
</reference>
<protein>
    <submittedName>
        <fullName evidence="2">Uncharacterized protein</fullName>
    </submittedName>
</protein>
<evidence type="ECO:0000313" key="2">
    <source>
        <dbReference type="EMBL" id="KAF7408899.1"/>
    </source>
</evidence>